<reference evidence="1 2" key="1">
    <citation type="journal article" date="2022" name="Hortic Res">
        <title>A haplotype resolved chromosomal level avocado genome allows analysis of novel avocado genes.</title>
        <authorList>
            <person name="Nath O."/>
            <person name="Fletcher S.J."/>
            <person name="Hayward A."/>
            <person name="Shaw L.M."/>
            <person name="Masouleh A.K."/>
            <person name="Furtado A."/>
            <person name="Henry R.J."/>
            <person name="Mitter N."/>
        </authorList>
    </citation>
    <scope>NUCLEOTIDE SEQUENCE [LARGE SCALE GENOMIC DNA]</scope>
    <source>
        <strain evidence="2">cv. Hass</strain>
    </source>
</reference>
<proteinExistence type="predicted"/>
<accession>A0ACC2KI06</accession>
<sequence length="438" mass="50291">MECLEEITRTKSISRLEKEFQRNNNNSNDHELGRSPYANGFRVLGPDGDEMEKTVDYFLQHAMEDMGRSRVGEEDRKNDVVLCLSTIGFCMGGLMKETRDVEECVKEIIQWENPSSHVSLYEIHYLIGYAQSRIFKQKQFSKGRMDKYETVEKIGEGTYGVVYRARNRVTNETVALKKIRLEQGNEGVPSTAIREISLLKEMQHGNIVRLQDVVHGEKRLHLVFEYLDLDLKKHMDSCPELAKNPRLIKTFLCQILRGITYCHSHRVLHRDLKPQNLLIDRGTNSLKLADFGLARAFGIPVRTFSHEVVSLWYRAPEILLGSHNYSTPIDVWSVGCIFAEMVNQNPLFPGESEIDELFMIFRVMGTPNEETWPGVSSLRDFKLSFPKWPPKDLAAVVPDLEPAGIDLLSKMLCLEPSRRITAQSALEHEYFKDLELVP</sequence>
<dbReference type="Proteomes" id="UP001234297">
    <property type="component" value="Chromosome 9"/>
</dbReference>
<comment type="caution">
    <text evidence="1">The sequence shown here is derived from an EMBL/GenBank/DDBJ whole genome shotgun (WGS) entry which is preliminary data.</text>
</comment>
<dbReference type="EMBL" id="CM056817">
    <property type="protein sequence ID" value="KAJ8620787.1"/>
    <property type="molecule type" value="Genomic_DNA"/>
</dbReference>
<keyword evidence="2" id="KW-1185">Reference proteome</keyword>
<evidence type="ECO:0000313" key="1">
    <source>
        <dbReference type="EMBL" id="KAJ8620787.1"/>
    </source>
</evidence>
<gene>
    <name evidence="1" type="ORF">MRB53_029316</name>
</gene>
<organism evidence="1 2">
    <name type="scientific">Persea americana</name>
    <name type="common">Avocado</name>
    <dbReference type="NCBI Taxonomy" id="3435"/>
    <lineage>
        <taxon>Eukaryota</taxon>
        <taxon>Viridiplantae</taxon>
        <taxon>Streptophyta</taxon>
        <taxon>Embryophyta</taxon>
        <taxon>Tracheophyta</taxon>
        <taxon>Spermatophyta</taxon>
        <taxon>Magnoliopsida</taxon>
        <taxon>Magnoliidae</taxon>
        <taxon>Laurales</taxon>
        <taxon>Lauraceae</taxon>
        <taxon>Persea</taxon>
    </lineage>
</organism>
<protein>
    <submittedName>
        <fullName evidence="1">Uncharacterized protein</fullName>
    </submittedName>
</protein>
<name>A0ACC2KI06_PERAE</name>
<evidence type="ECO:0000313" key="2">
    <source>
        <dbReference type="Proteomes" id="UP001234297"/>
    </source>
</evidence>